<gene>
    <name evidence="1" type="ORF">HUJ06_027226</name>
</gene>
<organism evidence="1 2">
    <name type="scientific">Nelumbo nucifera</name>
    <name type="common">Sacred lotus</name>
    <dbReference type="NCBI Taxonomy" id="4432"/>
    <lineage>
        <taxon>Eukaryota</taxon>
        <taxon>Viridiplantae</taxon>
        <taxon>Streptophyta</taxon>
        <taxon>Embryophyta</taxon>
        <taxon>Tracheophyta</taxon>
        <taxon>Spermatophyta</taxon>
        <taxon>Magnoliopsida</taxon>
        <taxon>Proteales</taxon>
        <taxon>Nelumbonaceae</taxon>
        <taxon>Nelumbo</taxon>
    </lineage>
</organism>
<comment type="caution">
    <text evidence="1">The sequence shown here is derived from an EMBL/GenBank/DDBJ whole genome shotgun (WGS) entry which is preliminary data.</text>
</comment>
<dbReference type="Proteomes" id="UP000607653">
    <property type="component" value="Unassembled WGS sequence"/>
</dbReference>
<name>A0A822Y846_NELNU</name>
<dbReference type="AlphaFoldDB" id="A0A822Y846"/>
<protein>
    <submittedName>
        <fullName evidence="1">Uncharacterized protein</fullName>
    </submittedName>
</protein>
<evidence type="ECO:0000313" key="2">
    <source>
        <dbReference type="Proteomes" id="UP000607653"/>
    </source>
</evidence>
<accession>A0A822Y846</accession>
<proteinExistence type="predicted"/>
<evidence type="ECO:0000313" key="1">
    <source>
        <dbReference type="EMBL" id="DAD25758.1"/>
    </source>
</evidence>
<sequence length="48" mass="5469">MVFETDIFCSRLGCYPDGRGCRNYNILQIGEAEMHEPTLNWSDGAETK</sequence>
<keyword evidence="2" id="KW-1185">Reference proteome</keyword>
<dbReference type="EMBL" id="DUZY01000002">
    <property type="protein sequence ID" value="DAD25758.1"/>
    <property type="molecule type" value="Genomic_DNA"/>
</dbReference>
<reference evidence="1 2" key="1">
    <citation type="journal article" date="2020" name="Mol. Biol. Evol.">
        <title>Distinct Expression and Methylation Patterns for Genes with Different Fates following a Single Whole-Genome Duplication in Flowering Plants.</title>
        <authorList>
            <person name="Shi T."/>
            <person name="Rahmani R.S."/>
            <person name="Gugger P.F."/>
            <person name="Wang M."/>
            <person name="Li H."/>
            <person name="Zhang Y."/>
            <person name="Li Z."/>
            <person name="Wang Q."/>
            <person name="Van de Peer Y."/>
            <person name="Marchal K."/>
            <person name="Chen J."/>
        </authorList>
    </citation>
    <scope>NUCLEOTIDE SEQUENCE [LARGE SCALE GENOMIC DNA]</scope>
    <source>
        <tissue evidence="1">Leaf</tissue>
    </source>
</reference>